<dbReference type="AlphaFoldDB" id="A0A9Q3K1W9"/>
<sequence length="126" mass="13687">MCPNNPVYSSSYLKAIEPFSIEEFEEMVFGTPSTPVKQSMWEWVTSITPPSTCPPSPPALAGFSFSSPRASLSKEEPPSAGFSFYTFINGDYDSQLFAEDFEAVFLIGAAANPQVSKPTAAHTYAL</sequence>
<evidence type="ECO:0000313" key="2">
    <source>
        <dbReference type="Proteomes" id="UP000765509"/>
    </source>
</evidence>
<gene>
    <name evidence="1" type="ORF">O181_112818</name>
</gene>
<reference evidence="1" key="1">
    <citation type="submission" date="2021-03" db="EMBL/GenBank/DDBJ databases">
        <title>Draft genome sequence of rust myrtle Austropuccinia psidii MF-1, a brazilian biotype.</title>
        <authorList>
            <person name="Quecine M.C."/>
            <person name="Pachon D.M.R."/>
            <person name="Bonatelli M.L."/>
            <person name="Correr F.H."/>
            <person name="Franceschini L.M."/>
            <person name="Leite T.F."/>
            <person name="Margarido G.R.A."/>
            <person name="Almeida C.A."/>
            <person name="Ferrarezi J.A."/>
            <person name="Labate C.A."/>
        </authorList>
    </citation>
    <scope>NUCLEOTIDE SEQUENCE</scope>
    <source>
        <strain evidence="1">MF-1</strain>
    </source>
</reference>
<name>A0A9Q3K1W9_9BASI</name>
<proteinExistence type="predicted"/>
<protein>
    <submittedName>
        <fullName evidence="1">Uncharacterized protein</fullName>
    </submittedName>
</protein>
<keyword evidence="2" id="KW-1185">Reference proteome</keyword>
<dbReference type="Proteomes" id="UP000765509">
    <property type="component" value="Unassembled WGS sequence"/>
</dbReference>
<organism evidence="1 2">
    <name type="scientific">Austropuccinia psidii MF-1</name>
    <dbReference type="NCBI Taxonomy" id="1389203"/>
    <lineage>
        <taxon>Eukaryota</taxon>
        <taxon>Fungi</taxon>
        <taxon>Dikarya</taxon>
        <taxon>Basidiomycota</taxon>
        <taxon>Pucciniomycotina</taxon>
        <taxon>Pucciniomycetes</taxon>
        <taxon>Pucciniales</taxon>
        <taxon>Sphaerophragmiaceae</taxon>
        <taxon>Austropuccinia</taxon>
    </lineage>
</organism>
<accession>A0A9Q3K1W9</accession>
<evidence type="ECO:0000313" key="1">
    <source>
        <dbReference type="EMBL" id="MBW0573103.1"/>
    </source>
</evidence>
<comment type="caution">
    <text evidence="1">The sequence shown here is derived from an EMBL/GenBank/DDBJ whole genome shotgun (WGS) entry which is preliminary data.</text>
</comment>
<dbReference type="EMBL" id="AVOT02091395">
    <property type="protein sequence ID" value="MBW0573103.1"/>
    <property type="molecule type" value="Genomic_DNA"/>
</dbReference>